<dbReference type="CDD" id="cd00342">
    <property type="entry name" value="gram_neg_porins"/>
    <property type="match status" value="1"/>
</dbReference>
<dbReference type="GO" id="GO:0009279">
    <property type="term" value="C:cell outer membrane"/>
    <property type="evidence" value="ECO:0007669"/>
    <property type="project" value="UniProtKB-SubCell"/>
</dbReference>
<comment type="subcellular location">
    <subcellularLocation>
        <location evidence="1">Cell outer membrane</location>
        <topology evidence="1">Multi-pass membrane protein</topology>
    </subcellularLocation>
</comment>
<dbReference type="InterPro" id="IPR050298">
    <property type="entry name" value="Gram-neg_bact_OMP"/>
</dbReference>
<feature type="signal peptide" evidence="11">
    <location>
        <begin position="1"/>
        <end position="18"/>
    </location>
</feature>
<keyword evidence="10" id="KW-0998">Cell outer membrane</keyword>
<evidence type="ECO:0000256" key="11">
    <source>
        <dbReference type="SAM" id="SignalP"/>
    </source>
</evidence>
<evidence type="ECO:0000313" key="13">
    <source>
        <dbReference type="EMBL" id="MCG9026929.1"/>
    </source>
</evidence>
<evidence type="ECO:0000259" key="12">
    <source>
        <dbReference type="Pfam" id="PF13609"/>
    </source>
</evidence>
<evidence type="ECO:0000256" key="1">
    <source>
        <dbReference type="ARBA" id="ARBA00004571"/>
    </source>
</evidence>
<evidence type="ECO:0000256" key="6">
    <source>
        <dbReference type="ARBA" id="ARBA00022729"/>
    </source>
</evidence>
<keyword evidence="8" id="KW-0626">Porin</keyword>
<dbReference type="InterPro" id="IPR033900">
    <property type="entry name" value="Gram_neg_porin_domain"/>
</dbReference>
<dbReference type="GO" id="GO:0046930">
    <property type="term" value="C:pore complex"/>
    <property type="evidence" value="ECO:0007669"/>
    <property type="project" value="UniProtKB-KW"/>
</dbReference>
<dbReference type="GO" id="GO:0015288">
    <property type="term" value="F:porin activity"/>
    <property type="evidence" value="ECO:0007669"/>
    <property type="project" value="UniProtKB-KW"/>
</dbReference>
<dbReference type="SUPFAM" id="SSF56935">
    <property type="entry name" value="Porins"/>
    <property type="match status" value="1"/>
</dbReference>
<evidence type="ECO:0000256" key="5">
    <source>
        <dbReference type="ARBA" id="ARBA00022692"/>
    </source>
</evidence>
<proteinExistence type="predicted"/>
<dbReference type="EMBL" id="JAJAXM010000031">
    <property type="protein sequence ID" value="MCG9026929.1"/>
    <property type="molecule type" value="Genomic_DNA"/>
</dbReference>
<evidence type="ECO:0000256" key="10">
    <source>
        <dbReference type="ARBA" id="ARBA00023237"/>
    </source>
</evidence>
<gene>
    <name evidence="13" type="ORF">LH440_13660</name>
</gene>
<accession>A0ABD4SVW9</accession>
<evidence type="ECO:0000256" key="7">
    <source>
        <dbReference type="ARBA" id="ARBA00023065"/>
    </source>
</evidence>
<dbReference type="Pfam" id="PF13609">
    <property type="entry name" value="Porin_4"/>
    <property type="match status" value="1"/>
</dbReference>
<evidence type="ECO:0000256" key="3">
    <source>
        <dbReference type="ARBA" id="ARBA00022448"/>
    </source>
</evidence>
<dbReference type="InterPro" id="IPR002299">
    <property type="entry name" value="Porin_Neis"/>
</dbReference>
<keyword evidence="3" id="KW-0813">Transport</keyword>
<organism evidence="13 14">
    <name type="scientific">Laribacter hongkongensis</name>
    <dbReference type="NCBI Taxonomy" id="168471"/>
    <lineage>
        <taxon>Bacteria</taxon>
        <taxon>Pseudomonadati</taxon>
        <taxon>Pseudomonadota</taxon>
        <taxon>Betaproteobacteria</taxon>
        <taxon>Neisseriales</taxon>
        <taxon>Aquaspirillaceae</taxon>
        <taxon>Laribacter</taxon>
    </lineage>
</organism>
<feature type="chain" id="PRO_5044851745" evidence="11">
    <location>
        <begin position="19"/>
        <end position="379"/>
    </location>
</feature>
<evidence type="ECO:0000256" key="4">
    <source>
        <dbReference type="ARBA" id="ARBA00022452"/>
    </source>
</evidence>
<dbReference type="GO" id="GO:0006811">
    <property type="term" value="P:monoatomic ion transport"/>
    <property type="evidence" value="ECO:0007669"/>
    <property type="project" value="UniProtKB-KW"/>
</dbReference>
<evidence type="ECO:0000256" key="9">
    <source>
        <dbReference type="ARBA" id="ARBA00023136"/>
    </source>
</evidence>
<dbReference type="Gene3D" id="2.40.160.10">
    <property type="entry name" value="Porin"/>
    <property type="match status" value="1"/>
</dbReference>
<dbReference type="PANTHER" id="PTHR34501:SF9">
    <property type="entry name" value="MAJOR OUTER MEMBRANE PROTEIN P.IA"/>
    <property type="match status" value="1"/>
</dbReference>
<keyword evidence="6 11" id="KW-0732">Signal</keyword>
<dbReference type="PRINTS" id="PR00182">
    <property type="entry name" value="ECOLNEIPORIN"/>
</dbReference>
<dbReference type="AlphaFoldDB" id="A0ABD4SVW9"/>
<evidence type="ECO:0000313" key="14">
    <source>
        <dbReference type="Proteomes" id="UP001200247"/>
    </source>
</evidence>
<dbReference type="PRINTS" id="PR00184">
    <property type="entry name" value="NEISSPPORIN"/>
</dbReference>
<evidence type="ECO:0000256" key="8">
    <source>
        <dbReference type="ARBA" id="ARBA00023114"/>
    </source>
</evidence>
<evidence type="ECO:0000256" key="2">
    <source>
        <dbReference type="ARBA" id="ARBA00011233"/>
    </source>
</evidence>
<keyword evidence="5" id="KW-0812">Transmembrane</keyword>
<dbReference type="RefSeq" id="WP_239894401.1">
    <property type="nucleotide sequence ID" value="NZ_JAJAXM010000031.1"/>
</dbReference>
<sequence>MKKIIAVAIAALPMAAMAEVQVYGQFEGAVEAGNTFGYNDVFNTNTRVDDTGSRIGFKGTEDLGNGLKAIWQVEQALSIDGENREGLRSNGNNTWATRDTFVGLQGDWGKVRLGRLSTFQNDSMERFDPWTYGKGVNGMSYTSANTMDGRVNNAVRYDTPNLNGFKAAVLYGTDEVRAADANGDRHNSSVWNLGASYDYAGYFVSAGYTHQGDANKAGDKSANYWRLEGGYEANNLLVALAYGQSKTFADSAFGSGLVAPDTIGFESIPVGAVGTVNANDAMKAKELALTVAYTIGNFTPRFSYARVFDIRVQNYTTGATNDYANNSIDQFVLGVDYALSKRTMAYASYGYVNHDATFKKGADTESSENTFALGLVHKF</sequence>
<keyword evidence="4" id="KW-1134">Transmembrane beta strand</keyword>
<keyword evidence="7" id="KW-0406">Ion transport</keyword>
<comment type="subunit">
    <text evidence="2">Homotrimer.</text>
</comment>
<feature type="domain" description="Porin" evidence="12">
    <location>
        <begin position="7"/>
        <end position="356"/>
    </location>
</feature>
<dbReference type="PANTHER" id="PTHR34501">
    <property type="entry name" value="PROTEIN YDDL-RELATED"/>
    <property type="match status" value="1"/>
</dbReference>
<keyword evidence="9" id="KW-0472">Membrane</keyword>
<comment type="caution">
    <text evidence="13">The sequence shown here is derived from an EMBL/GenBank/DDBJ whole genome shotgun (WGS) entry which is preliminary data.</text>
</comment>
<dbReference type="InterPro" id="IPR001702">
    <property type="entry name" value="Porin_Gram-ve"/>
</dbReference>
<protein>
    <submittedName>
        <fullName evidence="13">Porin</fullName>
    </submittedName>
</protein>
<dbReference type="InterPro" id="IPR023614">
    <property type="entry name" value="Porin_dom_sf"/>
</dbReference>
<reference evidence="13 14" key="1">
    <citation type="submission" date="2021-10" db="EMBL/GenBank/DDBJ databases">
        <title>Whole-genome sequencing analysis of Laribacter hongkongensis: virulence gene profiles, carbohydrate-active enzyme prediction, and antimicrobial resistance characterization.</title>
        <authorList>
            <person name="Yuan P."/>
            <person name="Zhan Y."/>
            <person name="Chen D."/>
        </authorList>
    </citation>
    <scope>NUCLEOTIDE SEQUENCE [LARGE SCALE GENOMIC DNA]</scope>
    <source>
        <strain evidence="13 14">W67</strain>
    </source>
</reference>
<name>A0ABD4SVW9_9NEIS</name>
<dbReference type="Proteomes" id="UP001200247">
    <property type="component" value="Unassembled WGS sequence"/>
</dbReference>